<evidence type="ECO:0000256" key="1">
    <source>
        <dbReference type="SAM" id="MobiDB-lite"/>
    </source>
</evidence>
<dbReference type="EnsemblPlants" id="PNT75404">
    <property type="protein sequence ID" value="PNT75404"/>
    <property type="gene ID" value="BRADI_1g31814v3"/>
</dbReference>
<organism evidence="2">
    <name type="scientific">Brachypodium distachyon</name>
    <name type="common">Purple false brome</name>
    <name type="synonym">Trachynia distachya</name>
    <dbReference type="NCBI Taxonomy" id="15368"/>
    <lineage>
        <taxon>Eukaryota</taxon>
        <taxon>Viridiplantae</taxon>
        <taxon>Streptophyta</taxon>
        <taxon>Embryophyta</taxon>
        <taxon>Tracheophyta</taxon>
        <taxon>Spermatophyta</taxon>
        <taxon>Magnoliopsida</taxon>
        <taxon>Liliopsida</taxon>
        <taxon>Poales</taxon>
        <taxon>Poaceae</taxon>
        <taxon>BOP clade</taxon>
        <taxon>Pooideae</taxon>
        <taxon>Stipodae</taxon>
        <taxon>Brachypodieae</taxon>
        <taxon>Brachypodium</taxon>
    </lineage>
</organism>
<sequence>MVRILADSLTLSLSPSPSPSPSPSRPFSLSQRSHGRSYQQAAQRFLRRALKISVTALRRTRQCVARGISASWRMELAISCSPSPSTTTTRRQHRGGWSSPTAAARRRQQQHNVDTMVDGARRLLQPTTAPAGPIINPSPSSHQRQVVIKLGGGRVHRQARHQGSWQMELVIMLSGLAGVQSLSRRMKTTRCCAHYFAVRPRREGAPTPMMTAVSTRRPTEGVIAGCANHADKCACRF</sequence>
<dbReference type="Proteomes" id="UP000008810">
    <property type="component" value="Chromosome 1"/>
</dbReference>
<reference evidence="2 3" key="1">
    <citation type="journal article" date="2010" name="Nature">
        <title>Genome sequencing and analysis of the model grass Brachypodium distachyon.</title>
        <authorList>
            <consortium name="International Brachypodium Initiative"/>
        </authorList>
    </citation>
    <scope>NUCLEOTIDE SEQUENCE [LARGE SCALE GENOMIC DNA]</scope>
    <source>
        <strain evidence="2 3">Bd21</strain>
    </source>
</reference>
<gene>
    <name evidence="2" type="ORF">BRADI_1g31814v3</name>
</gene>
<feature type="region of interest" description="Disordered" evidence="1">
    <location>
        <begin position="9"/>
        <end position="40"/>
    </location>
</feature>
<keyword evidence="4" id="KW-1185">Reference proteome</keyword>
<evidence type="ECO:0000313" key="3">
    <source>
        <dbReference type="EnsemblPlants" id="PNT75404"/>
    </source>
</evidence>
<dbReference type="EMBL" id="CM000880">
    <property type="protein sequence ID" value="PNT75404.1"/>
    <property type="molecule type" value="Genomic_DNA"/>
</dbReference>
<evidence type="ECO:0000313" key="4">
    <source>
        <dbReference type="Proteomes" id="UP000008810"/>
    </source>
</evidence>
<feature type="region of interest" description="Disordered" evidence="1">
    <location>
        <begin position="82"/>
        <end position="110"/>
    </location>
</feature>
<dbReference type="Gramene" id="PNT75404">
    <property type="protein sequence ID" value="PNT75404"/>
    <property type="gene ID" value="BRADI_1g31814v3"/>
</dbReference>
<protein>
    <submittedName>
        <fullName evidence="2 3">Uncharacterized protein</fullName>
    </submittedName>
</protein>
<reference evidence="3" key="3">
    <citation type="submission" date="2018-08" db="UniProtKB">
        <authorList>
            <consortium name="EnsemblPlants"/>
        </authorList>
    </citation>
    <scope>IDENTIFICATION</scope>
    <source>
        <strain evidence="3">cv. Bd21</strain>
    </source>
</reference>
<dbReference type="AlphaFoldDB" id="A0A2K2DM99"/>
<proteinExistence type="predicted"/>
<reference evidence="2" key="2">
    <citation type="submission" date="2017-06" db="EMBL/GenBank/DDBJ databases">
        <title>WGS assembly of Brachypodium distachyon.</title>
        <authorList>
            <consortium name="The International Brachypodium Initiative"/>
            <person name="Lucas S."/>
            <person name="Harmon-Smith M."/>
            <person name="Lail K."/>
            <person name="Tice H."/>
            <person name="Grimwood J."/>
            <person name="Bruce D."/>
            <person name="Barry K."/>
            <person name="Shu S."/>
            <person name="Lindquist E."/>
            <person name="Wang M."/>
            <person name="Pitluck S."/>
            <person name="Vogel J.P."/>
            <person name="Garvin D.F."/>
            <person name="Mockler T.C."/>
            <person name="Schmutz J."/>
            <person name="Rokhsar D."/>
            <person name="Bevan M.W."/>
        </authorList>
    </citation>
    <scope>NUCLEOTIDE SEQUENCE</scope>
    <source>
        <strain evidence="2">Bd21</strain>
    </source>
</reference>
<evidence type="ECO:0000313" key="2">
    <source>
        <dbReference type="EMBL" id="PNT75404.1"/>
    </source>
</evidence>
<name>A0A2K2DM99_BRADI</name>
<accession>A0A2K2DM99</accession>
<dbReference type="InParanoid" id="A0A2K2DM99"/>